<evidence type="ECO:0000313" key="1">
    <source>
        <dbReference type="EMBL" id="PWJ59430.1"/>
    </source>
</evidence>
<protein>
    <submittedName>
        <fullName evidence="1">Uncharacterized protein</fullName>
    </submittedName>
</protein>
<dbReference type="AlphaFoldDB" id="A0A316ARH4"/>
<keyword evidence="2" id="KW-1185">Reference proteome</keyword>
<name>A0A316ARH4_9BACT</name>
<dbReference type="RefSeq" id="WP_262512129.1">
    <property type="nucleotide sequence ID" value="NZ_QGDT01000002.1"/>
</dbReference>
<proteinExistence type="predicted"/>
<dbReference type="Proteomes" id="UP000245880">
    <property type="component" value="Unassembled WGS sequence"/>
</dbReference>
<evidence type="ECO:0000313" key="2">
    <source>
        <dbReference type="Proteomes" id="UP000245880"/>
    </source>
</evidence>
<gene>
    <name evidence="1" type="ORF">CLV98_102263</name>
</gene>
<sequence>MTDITNSYPLHYGGISLSFRKVALEAASASRGNPQHEKQT</sequence>
<dbReference type="EMBL" id="QGDT01000002">
    <property type="protein sequence ID" value="PWJ59430.1"/>
    <property type="molecule type" value="Genomic_DNA"/>
</dbReference>
<comment type="caution">
    <text evidence="1">The sequence shown here is derived from an EMBL/GenBank/DDBJ whole genome shotgun (WGS) entry which is preliminary data.</text>
</comment>
<accession>A0A316ARH4</accession>
<reference evidence="1 2" key="1">
    <citation type="submission" date="2018-03" db="EMBL/GenBank/DDBJ databases">
        <title>Genomic Encyclopedia of Archaeal and Bacterial Type Strains, Phase II (KMG-II): from individual species to whole genera.</title>
        <authorList>
            <person name="Goeker M."/>
        </authorList>
    </citation>
    <scope>NUCLEOTIDE SEQUENCE [LARGE SCALE GENOMIC DNA]</scope>
    <source>
        <strain evidence="1 2">DSM 100346</strain>
    </source>
</reference>
<organism evidence="1 2">
    <name type="scientific">Dyadobacter jejuensis</name>
    <dbReference type="NCBI Taxonomy" id="1082580"/>
    <lineage>
        <taxon>Bacteria</taxon>
        <taxon>Pseudomonadati</taxon>
        <taxon>Bacteroidota</taxon>
        <taxon>Cytophagia</taxon>
        <taxon>Cytophagales</taxon>
        <taxon>Spirosomataceae</taxon>
        <taxon>Dyadobacter</taxon>
    </lineage>
</organism>